<feature type="region of interest" description="Disordered" evidence="1">
    <location>
        <begin position="137"/>
        <end position="205"/>
    </location>
</feature>
<feature type="region of interest" description="Disordered" evidence="1">
    <location>
        <begin position="1"/>
        <end position="55"/>
    </location>
</feature>
<dbReference type="EMBL" id="MIGC01002756">
    <property type="protein sequence ID" value="PHJ20446.1"/>
    <property type="molecule type" value="Genomic_DNA"/>
</dbReference>
<dbReference type="OrthoDB" id="332503at2759"/>
<evidence type="ECO:0000313" key="2">
    <source>
        <dbReference type="EMBL" id="PHJ20446.1"/>
    </source>
</evidence>
<proteinExistence type="predicted"/>
<sequence>MATDPLYSQRAGFHSSQGSHYDDGRNSGASYPVRSSPRLPHLYPPTVPTAPSPEQLQTLVIEGSQQLAYPSVSVHSSPAYEPAPAPGLLRAVLRDTLSVGSTAMHRPRSPNSRPGMGDALLSDIGVIQRLHGPRMDYPTEERAEPWGRPPEYPTPVLSAYPTPDRMRNAQQAVSPPADPETQSASRPSPEKDLPSVVRSDTPSRDGVAVMREATSSWLQAEIGKALEEKKRIREEASVSTADTVRRETEGLLPSLFSIDVANAALAGVMIECKNPVRSLALGTTTTFNLSGIDNDVYQVFFSGHTSSARDIIVEVWNSAGLPYGPNTQALCSELGTSELKFFIVGKLKEVLLPKLIYFCPATIGKATRQATKFMNLFPELM</sequence>
<reference evidence="2 3" key="1">
    <citation type="journal article" date="2017" name="Int. J. Parasitol.">
        <title>The genome of the protozoan parasite Cystoisospora suis and a reverse vaccinology approach to identify vaccine candidates.</title>
        <authorList>
            <person name="Palmieri N."/>
            <person name="Shrestha A."/>
            <person name="Ruttkowski B."/>
            <person name="Beck T."/>
            <person name="Vogl C."/>
            <person name="Tomley F."/>
            <person name="Blake D.P."/>
            <person name="Joachim A."/>
        </authorList>
    </citation>
    <scope>NUCLEOTIDE SEQUENCE [LARGE SCALE GENOMIC DNA]</scope>
    <source>
        <strain evidence="2 3">Wien I</strain>
    </source>
</reference>
<comment type="caution">
    <text evidence="2">The sequence shown here is derived from an EMBL/GenBank/DDBJ whole genome shotgun (WGS) entry which is preliminary data.</text>
</comment>
<accession>A0A2C6KX00</accession>
<dbReference type="AlphaFoldDB" id="A0A2C6KX00"/>
<organism evidence="2 3">
    <name type="scientific">Cystoisospora suis</name>
    <dbReference type="NCBI Taxonomy" id="483139"/>
    <lineage>
        <taxon>Eukaryota</taxon>
        <taxon>Sar</taxon>
        <taxon>Alveolata</taxon>
        <taxon>Apicomplexa</taxon>
        <taxon>Conoidasida</taxon>
        <taxon>Coccidia</taxon>
        <taxon>Eucoccidiorida</taxon>
        <taxon>Eimeriorina</taxon>
        <taxon>Sarcocystidae</taxon>
        <taxon>Cystoisospora</taxon>
    </lineage>
</organism>
<dbReference type="GeneID" id="94429102"/>
<name>A0A2C6KX00_9APIC</name>
<evidence type="ECO:0000313" key="3">
    <source>
        <dbReference type="Proteomes" id="UP000221165"/>
    </source>
</evidence>
<dbReference type="VEuPathDB" id="ToxoDB:CSUI_005721"/>
<gene>
    <name evidence="2" type="ORF">CSUI_005721</name>
</gene>
<evidence type="ECO:0000256" key="1">
    <source>
        <dbReference type="SAM" id="MobiDB-lite"/>
    </source>
</evidence>
<keyword evidence="3" id="KW-1185">Reference proteome</keyword>
<feature type="compositionally biased region" description="Pro residues" evidence="1">
    <location>
        <begin position="42"/>
        <end position="51"/>
    </location>
</feature>
<dbReference type="Proteomes" id="UP000221165">
    <property type="component" value="Unassembled WGS sequence"/>
</dbReference>
<dbReference type="RefSeq" id="XP_067922134.1">
    <property type="nucleotide sequence ID" value="XM_068065891.1"/>
</dbReference>
<protein>
    <submittedName>
        <fullName evidence="2">Uncharacterized protein</fullName>
    </submittedName>
</protein>